<sequence>MGDHCMVTAGEWTSGDSRWNFAIDKKIMSRIVPVFPGMPLIELQSNVINEFFTVRLRHLRELATGLTTPPIILTTPPKSLVFLPPFYDVTVAVLWRHRCRFMGFPPPFS</sequence>
<reference evidence="1 2" key="1">
    <citation type="submission" date="2021-05" db="EMBL/GenBank/DDBJ databases">
        <title>Genome Assembly of Synthetic Allotetraploid Brassica napus Reveals Homoeologous Exchanges between Subgenomes.</title>
        <authorList>
            <person name="Davis J.T."/>
        </authorList>
    </citation>
    <scope>NUCLEOTIDE SEQUENCE [LARGE SCALE GENOMIC DNA]</scope>
    <source>
        <strain evidence="2">cv. Da-Ae</strain>
        <tissue evidence="1">Seedling</tissue>
    </source>
</reference>
<name>A0ABQ7YZU2_BRANA</name>
<keyword evidence="2" id="KW-1185">Reference proteome</keyword>
<proteinExistence type="predicted"/>
<comment type="caution">
    <text evidence="1">The sequence shown here is derived from an EMBL/GenBank/DDBJ whole genome shotgun (WGS) entry which is preliminary data.</text>
</comment>
<evidence type="ECO:0000313" key="1">
    <source>
        <dbReference type="EMBL" id="KAH0873461.1"/>
    </source>
</evidence>
<organism evidence="1 2">
    <name type="scientific">Brassica napus</name>
    <name type="common">Rape</name>
    <dbReference type="NCBI Taxonomy" id="3708"/>
    <lineage>
        <taxon>Eukaryota</taxon>
        <taxon>Viridiplantae</taxon>
        <taxon>Streptophyta</taxon>
        <taxon>Embryophyta</taxon>
        <taxon>Tracheophyta</taxon>
        <taxon>Spermatophyta</taxon>
        <taxon>Magnoliopsida</taxon>
        <taxon>eudicotyledons</taxon>
        <taxon>Gunneridae</taxon>
        <taxon>Pentapetalae</taxon>
        <taxon>rosids</taxon>
        <taxon>malvids</taxon>
        <taxon>Brassicales</taxon>
        <taxon>Brassicaceae</taxon>
        <taxon>Brassiceae</taxon>
        <taxon>Brassica</taxon>
    </lineage>
</organism>
<dbReference type="Proteomes" id="UP000824890">
    <property type="component" value="Unassembled WGS sequence"/>
</dbReference>
<evidence type="ECO:0000313" key="2">
    <source>
        <dbReference type="Proteomes" id="UP000824890"/>
    </source>
</evidence>
<protein>
    <submittedName>
        <fullName evidence="1">Uncharacterized protein</fullName>
    </submittedName>
</protein>
<dbReference type="EMBL" id="JAGKQM010000016">
    <property type="protein sequence ID" value="KAH0873461.1"/>
    <property type="molecule type" value="Genomic_DNA"/>
</dbReference>
<feature type="non-terminal residue" evidence="1">
    <location>
        <position position="109"/>
    </location>
</feature>
<gene>
    <name evidence="1" type="ORF">HID58_070823</name>
</gene>
<accession>A0ABQ7YZU2</accession>